<evidence type="ECO:0000256" key="1">
    <source>
        <dbReference type="SAM" id="MobiDB-lite"/>
    </source>
</evidence>
<dbReference type="OrthoDB" id="66881at2759"/>
<dbReference type="PROSITE" id="PS50106">
    <property type="entry name" value="PDZ"/>
    <property type="match status" value="2"/>
</dbReference>
<name>A0A7M5VEJ3_9CNID</name>
<dbReference type="RefSeq" id="XP_066929179.1">
    <property type="nucleotide sequence ID" value="XM_067073078.1"/>
</dbReference>
<feature type="region of interest" description="Disordered" evidence="1">
    <location>
        <begin position="328"/>
        <end position="365"/>
    </location>
</feature>
<evidence type="ECO:0000259" key="2">
    <source>
        <dbReference type="PROSITE" id="PS50106"/>
    </source>
</evidence>
<dbReference type="PANTHER" id="PTHR19964:SF92">
    <property type="entry name" value="PATJ HOMOLOG"/>
    <property type="match status" value="1"/>
</dbReference>
<dbReference type="Proteomes" id="UP000594262">
    <property type="component" value="Unplaced"/>
</dbReference>
<sequence>MVEHRHYEQVYEIHKLRKSDKDNGHISEMPRSMKMENEPVCEIHKKRIEDDISSDDGYYGLSPPPPYSKDDLIGYEDKREVERRRSICYSPIEVCPRIEYNDVGEEINVTIAVIPNQEIGLTILSAKALTPSWPAILDIIKESPAWKASPELKIGDQIKEIHGIPTENLKYSDILSLFSKATDRLHLILRRGVEPTKRQFDWFKYPFLSVSKDIDEMTISYTSNLQKLYEYEIDPEPRFHTFVKEQQNESDELKRFKETEVSVSKDRRFRHFRSLSASAPDRDMFLIRQRQRRKTVRENVTISEKLRRPSGSFFKNTGSRSIITEVEMRRLRSDSRTSSGIGEDMSRKSSQSSLNSSTTTISSFASSNNIEQQNCYTNFRSENAESADSITNDPFTRPPQTIDQNNDFTRTPANKLRDSFRKKLKYKNNSAIMEQPIENTLNVTVWIPDRRKFGIKLGGGCVSPYGDSNICIMEVKKTGTAYKVLRTGDEILEIDGKLTTGMDVFQVNNIVKSLEGNYVEMKIFRPFKI</sequence>
<dbReference type="SUPFAM" id="SSF50156">
    <property type="entry name" value="PDZ domain-like"/>
    <property type="match status" value="2"/>
</dbReference>
<feature type="domain" description="PDZ" evidence="2">
    <location>
        <begin position="108"/>
        <end position="193"/>
    </location>
</feature>
<organism evidence="3 4">
    <name type="scientific">Clytia hemisphaerica</name>
    <dbReference type="NCBI Taxonomy" id="252671"/>
    <lineage>
        <taxon>Eukaryota</taxon>
        <taxon>Metazoa</taxon>
        <taxon>Cnidaria</taxon>
        <taxon>Hydrozoa</taxon>
        <taxon>Hydroidolina</taxon>
        <taxon>Leptothecata</taxon>
        <taxon>Obeliida</taxon>
        <taxon>Clytiidae</taxon>
        <taxon>Clytia</taxon>
    </lineage>
</organism>
<dbReference type="SMART" id="SM00228">
    <property type="entry name" value="PDZ"/>
    <property type="match status" value="2"/>
</dbReference>
<dbReference type="InterPro" id="IPR036034">
    <property type="entry name" value="PDZ_sf"/>
</dbReference>
<feature type="domain" description="PDZ" evidence="2">
    <location>
        <begin position="442"/>
        <end position="513"/>
    </location>
</feature>
<dbReference type="InterPro" id="IPR051342">
    <property type="entry name" value="PDZ_scaffold"/>
</dbReference>
<dbReference type="GeneID" id="136816764"/>
<evidence type="ECO:0000313" key="4">
    <source>
        <dbReference type="Proteomes" id="UP000594262"/>
    </source>
</evidence>
<accession>A0A7M5VEJ3</accession>
<proteinExistence type="predicted"/>
<reference evidence="3" key="1">
    <citation type="submission" date="2021-01" db="UniProtKB">
        <authorList>
            <consortium name="EnsemblMetazoa"/>
        </authorList>
    </citation>
    <scope>IDENTIFICATION</scope>
</reference>
<feature type="region of interest" description="Disordered" evidence="1">
    <location>
        <begin position="388"/>
        <end position="412"/>
    </location>
</feature>
<dbReference type="PANTHER" id="PTHR19964">
    <property type="entry name" value="MULTIPLE PDZ DOMAIN PROTEIN"/>
    <property type="match status" value="1"/>
</dbReference>
<protein>
    <recommendedName>
        <fullName evidence="2">PDZ domain-containing protein</fullName>
    </recommendedName>
</protein>
<keyword evidence="4" id="KW-1185">Reference proteome</keyword>
<dbReference type="AlphaFoldDB" id="A0A7M5VEJ3"/>
<feature type="compositionally biased region" description="Low complexity" evidence="1">
    <location>
        <begin position="348"/>
        <end position="365"/>
    </location>
</feature>
<dbReference type="InterPro" id="IPR001478">
    <property type="entry name" value="PDZ"/>
</dbReference>
<evidence type="ECO:0000313" key="3">
    <source>
        <dbReference type="EnsemblMetazoa" id="CLYHEMP011783.1"/>
    </source>
</evidence>
<dbReference type="Pfam" id="PF00595">
    <property type="entry name" value="PDZ"/>
    <property type="match status" value="1"/>
</dbReference>
<dbReference type="Gene3D" id="2.30.42.10">
    <property type="match status" value="2"/>
</dbReference>
<dbReference type="EnsemblMetazoa" id="CLYHEMT011783.1">
    <property type="protein sequence ID" value="CLYHEMP011783.1"/>
    <property type="gene ID" value="CLYHEMG011783"/>
</dbReference>